<protein>
    <submittedName>
        <fullName evidence="2">Oidioi.mRNA.OKI2018_I69.PAR.g11719.t1.cds</fullName>
    </submittedName>
</protein>
<keyword evidence="3" id="KW-1185">Reference proteome</keyword>
<feature type="compositionally biased region" description="Polar residues" evidence="1">
    <location>
        <begin position="259"/>
        <end position="271"/>
    </location>
</feature>
<evidence type="ECO:0000256" key="1">
    <source>
        <dbReference type="SAM" id="MobiDB-lite"/>
    </source>
</evidence>
<dbReference type="Proteomes" id="UP001158576">
    <property type="component" value="Chromosome PAR"/>
</dbReference>
<organism evidence="2 3">
    <name type="scientific">Oikopleura dioica</name>
    <name type="common">Tunicate</name>
    <dbReference type="NCBI Taxonomy" id="34765"/>
    <lineage>
        <taxon>Eukaryota</taxon>
        <taxon>Metazoa</taxon>
        <taxon>Chordata</taxon>
        <taxon>Tunicata</taxon>
        <taxon>Appendicularia</taxon>
        <taxon>Copelata</taxon>
        <taxon>Oikopleuridae</taxon>
        <taxon>Oikopleura</taxon>
    </lineage>
</organism>
<name>A0ABN7RX18_OIKDI</name>
<reference evidence="2 3" key="1">
    <citation type="submission" date="2021-04" db="EMBL/GenBank/DDBJ databases">
        <authorList>
            <person name="Bliznina A."/>
        </authorList>
    </citation>
    <scope>NUCLEOTIDE SEQUENCE [LARGE SCALE GENOMIC DNA]</scope>
</reference>
<feature type="region of interest" description="Disordered" evidence="1">
    <location>
        <begin position="206"/>
        <end position="289"/>
    </location>
</feature>
<gene>
    <name evidence="2" type="ORF">OKIOD_LOCUS3277</name>
</gene>
<accession>A0ABN7RX18</accession>
<feature type="compositionally biased region" description="Polar residues" evidence="1">
    <location>
        <begin position="123"/>
        <end position="168"/>
    </location>
</feature>
<feature type="region of interest" description="Disordered" evidence="1">
    <location>
        <begin position="104"/>
        <end position="168"/>
    </location>
</feature>
<evidence type="ECO:0000313" key="2">
    <source>
        <dbReference type="EMBL" id="CAG5088064.1"/>
    </source>
</evidence>
<feature type="compositionally biased region" description="Basic and acidic residues" evidence="1">
    <location>
        <begin position="206"/>
        <end position="217"/>
    </location>
</feature>
<dbReference type="EMBL" id="OU015568">
    <property type="protein sequence ID" value="CAG5088064.1"/>
    <property type="molecule type" value="Genomic_DNA"/>
</dbReference>
<evidence type="ECO:0000313" key="3">
    <source>
        <dbReference type="Proteomes" id="UP001158576"/>
    </source>
</evidence>
<sequence length="459" mass="50758">MKRRKAKKDKKKKSRGFLKRLSSFWKKSEVHSCISQNIRSTSPTYQSYRDLISDDDIDLRAKSSTRLPVFESYEEMEQCLQRAQIEVDLENALKDLHQNTLHCLQGSLKRPPERPRTPKRQGGSVSFNPPGSVSSFDDSFKPDTSCSPTRESISICGVSSTSGDSAISTAHSSSEISKTSCQKSTPEFQLSLFFLQTMATLEETRKSLDEKTEKKSLSESLNLSDYSPGTSNFDSDSEEDFDFPGPPLYIDVTPPGTPTPGSRKSSGTFSNFDRHSSGNDSRTATLQSNSTVMSSNLSSIFSGGTCIETPGAIKSSYRGSEFHYNNLGSSFNNSKDDVLACNDSDEVFAKTAMIQMPSGESPIRRCLSTPEFAQQLLSSHMKCKNCQVLKESLQGLLKDCSEMNGLLRTLLEILTAQDSCAAPQKHFRGVGDRLSSIDHVIKKKQRDIDTIIEAVEQSL</sequence>
<proteinExistence type="predicted"/>
<feature type="compositionally biased region" description="Polar residues" evidence="1">
    <location>
        <begin position="278"/>
        <end position="287"/>
    </location>
</feature>